<name>A0ABQ8WQ76_PENCH</name>
<dbReference type="Proteomes" id="UP001220256">
    <property type="component" value="Unassembled WGS sequence"/>
</dbReference>
<dbReference type="EMBL" id="JAPVEB010000002">
    <property type="protein sequence ID" value="KAJ5274839.1"/>
    <property type="molecule type" value="Genomic_DNA"/>
</dbReference>
<proteinExistence type="predicted"/>
<feature type="compositionally biased region" description="Polar residues" evidence="1">
    <location>
        <begin position="37"/>
        <end position="48"/>
    </location>
</feature>
<gene>
    <name evidence="2" type="ORF">N7505_003384</name>
</gene>
<comment type="caution">
    <text evidence="2">The sequence shown here is derived from an EMBL/GenBank/DDBJ whole genome shotgun (WGS) entry which is preliminary data.</text>
</comment>
<evidence type="ECO:0000256" key="1">
    <source>
        <dbReference type="SAM" id="MobiDB-lite"/>
    </source>
</evidence>
<evidence type="ECO:0000313" key="2">
    <source>
        <dbReference type="EMBL" id="KAJ5274839.1"/>
    </source>
</evidence>
<organism evidence="2 3">
    <name type="scientific">Penicillium chrysogenum</name>
    <name type="common">Penicillium notatum</name>
    <dbReference type="NCBI Taxonomy" id="5076"/>
    <lineage>
        <taxon>Eukaryota</taxon>
        <taxon>Fungi</taxon>
        <taxon>Dikarya</taxon>
        <taxon>Ascomycota</taxon>
        <taxon>Pezizomycotina</taxon>
        <taxon>Eurotiomycetes</taxon>
        <taxon>Eurotiomycetidae</taxon>
        <taxon>Eurotiales</taxon>
        <taxon>Aspergillaceae</taxon>
        <taxon>Penicillium</taxon>
        <taxon>Penicillium chrysogenum species complex</taxon>
    </lineage>
</organism>
<keyword evidence="3" id="KW-1185">Reference proteome</keyword>
<reference evidence="2 3" key="1">
    <citation type="journal article" date="2023" name="IMA Fungus">
        <title>Comparative genomic study of the Penicillium genus elucidates a diverse pangenome and 15 lateral gene transfer events.</title>
        <authorList>
            <person name="Petersen C."/>
            <person name="Sorensen T."/>
            <person name="Nielsen M.R."/>
            <person name="Sondergaard T.E."/>
            <person name="Sorensen J.L."/>
            <person name="Fitzpatrick D.A."/>
            <person name="Frisvad J.C."/>
            <person name="Nielsen K.L."/>
        </authorList>
    </citation>
    <scope>NUCLEOTIDE SEQUENCE [LARGE SCALE GENOMIC DNA]</scope>
    <source>
        <strain evidence="2 3">IBT 3361</strain>
    </source>
</reference>
<accession>A0ABQ8WQ76</accession>
<sequence>MKKGLLRTSEDLICLLSTRGIDALRPQPTAAYKTRSRPQTQGPNKLSEGNTATVLQGGFLLKALASVHLQHEGELHVVIIGSSTCHPILRGLGLLQHPLTLLVIRSYTTTPNICKVITTA</sequence>
<evidence type="ECO:0000313" key="3">
    <source>
        <dbReference type="Proteomes" id="UP001220256"/>
    </source>
</evidence>
<feature type="region of interest" description="Disordered" evidence="1">
    <location>
        <begin position="27"/>
        <end position="48"/>
    </location>
</feature>
<protein>
    <submittedName>
        <fullName evidence="2">Uncharacterized protein</fullName>
    </submittedName>
</protein>